<evidence type="ECO:0000259" key="6">
    <source>
        <dbReference type="Pfam" id="PF06094"/>
    </source>
</evidence>
<evidence type="ECO:0000313" key="7">
    <source>
        <dbReference type="EMBL" id="KAF5662998.1"/>
    </source>
</evidence>
<accession>A0A8H5T4K4</accession>
<feature type="compositionally biased region" description="Polar residues" evidence="5">
    <location>
        <begin position="1"/>
        <end position="10"/>
    </location>
</feature>
<protein>
    <recommendedName>
        <fullName evidence="1">gamma-glutamylcyclotransferase</fullName>
        <ecNumber evidence="1">4.3.2.9</ecNumber>
    </recommendedName>
</protein>
<dbReference type="Pfam" id="PF06094">
    <property type="entry name" value="GGACT"/>
    <property type="match status" value="1"/>
</dbReference>
<comment type="caution">
    <text evidence="7">The sequence shown here is derived from an EMBL/GenBank/DDBJ whole genome shotgun (WGS) entry which is preliminary data.</text>
</comment>
<dbReference type="InterPro" id="IPR036568">
    <property type="entry name" value="GGCT-like_sf"/>
</dbReference>
<organism evidence="7 8">
    <name type="scientific">Fusarium heterosporum</name>
    <dbReference type="NCBI Taxonomy" id="42747"/>
    <lineage>
        <taxon>Eukaryota</taxon>
        <taxon>Fungi</taxon>
        <taxon>Dikarya</taxon>
        <taxon>Ascomycota</taxon>
        <taxon>Pezizomycotina</taxon>
        <taxon>Sordariomycetes</taxon>
        <taxon>Hypocreomycetidae</taxon>
        <taxon>Hypocreales</taxon>
        <taxon>Nectriaceae</taxon>
        <taxon>Fusarium</taxon>
        <taxon>Fusarium heterosporum species complex</taxon>
    </lineage>
</organism>
<reference evidence="7 8" key="1">
    <citation type="submission" date="2020-05" db="EMBL/GenBank/DDBJ databases">
        <title>Identification and distribution of gene clusters putatively required for synthesis of sphingolipid metabolism inhibitors in phylogenetically diverse species of the filamentous fungus Fusarium.</title>
        <authorList>
            <person name="Kim H.-S."/>
            <person name="Busman M."/>
            <person name="Brown D.W."/>
            <person name="Divon H."/>
            <person name="Uhlig S."/>
            <person name="Proctor R.H."/>
        </authorList>
    </citation>
    <scope>NUCLEOTIDE SEQUENCE [LARGE SCALE GENOMIC DNA]</scope>
    <source>
        <strain evidence="7 8">NRRL 20693</strain>
    </source>
</reference>
<dbReference type="SUPFAM" id="SSF110857">
    <property type="entry name" value="Gamma-glutamyl cyclotransferase-like"/>
    <property type="match status" value="1"/>
</dbReference>
<keyword evidence="8" id="KW-1185">Reference proteome</keyword>
<feature type="region of interest" description="Disordered" evidence="5">
    <location>
        <begin position="222"/>
        <end position="283"/>
    </location>
</feature>
<dbReference type="InterPro" id="IPR013024">
    <property type="entry name" value="GGCT-like"/>
</dbReference>
<dbReference type="InterPro" id="IPR009288">
    <property type="entry name" value="AIG2-like_dom"/>
</dbReference>
<name>A0A8H5T4K4_FUSHE</name>
<dbReference type="EMBL" id="JAAGWQ010000153">
    <property type="protein sequence ID" value="KAF5662998.1"/>
    <property type="molecule type" value="Genomic_DNA"/>
</dbReference>
<gene>
    <name evidence="7" type="ORF">FHETE_7692</name>
</gene>
<feature type="region of interest" description="Disordered" evidence="5">
    <location>
        <begin position="1"/>
        <end position="21"/>
    </location>
</feature>
<keyword evidence="2" id="KW-0456">Lyase</keyword>
<dbReference type="PANTHER" id="PTHR12935">
    <property type="entry name" value="GAMMA-GLUTAMYLCYCLOTRANSFERASE"/>
    <property type="match status" value="1"/>
</dbReference>
<feature type="domain" description="Gamma-glutamylcyclotransferase AIG2-like" evidence="6">
    <location>
        <begin position="28"/>
        <end position="119"/>
    </location>
</feature>
<evidence type="ECO:0000256" key="3">
    <source>
        <dbReference type="PIRSR" id="PIRSR617939-1"/>
    </source>
</evidence>
<feature type="compositionally biased region" description="Polar residues" evidence="5">
    <location>
        <begin position="261"/>
        <end position="277"/>
    </location>
</feature>
<evidence type="ECO:0000256" key="5">
    <source>
        <dbReference type="SAM" id="MobiDB-lite"/>
    </source>
</evidence>
<dbReference type="GO" id="GO:0003839">
    <property type="term" value="F:gamma-glutamylcyclotransferase activity"/>
    <property type="evidence" value="ECO:0007669"/>
    <property type="project" value="UniProtKB-EC"/>
</dbReference>
<dbReference type="CDD" id="cd06661">
    <property type="entry name" value="GGCT_like"/>
    <property type="match status" value="1"/>
</dbReference>
<evidence type="ECO:0000256" key="1">
    <source>
        <dbReference type="ARBA" id="ARBA00012346"/>
    </source>
</evidence>
<feature type="binding site" evidence="4">
    <location>
        <begin position="28"/>
        <end position="33"/>
    </location>
    <ligand>
        <name>substrate</name>
    </ligand>
</feature>
<dbReference type="PANTHER" id="PTHR12935:SF0">
    <property type="entry name" value="GAMMA-GLUTAMYLCYCLOTRANSFERASE"/>
    <property type="match status" value="1"/>
</dbReference>
<evidence type="ECO:0000256" key="4">
    <source>
        <dbReference type="PIRSR" id="PIRSR617939-2"/>
    </source>
</evidence>
<feature type="compositionally biased region" description="Low complexity" evidence="5">
    <location>
        <begin position="229"/>
        <end position="240"/>
    </location>
</feature>
<evidence type="ECO:0000256" key="2">
    <source>
        <dbReference type="ARBA" id="ARBA00023239"/>
    </source>
</evidence>
<dbReference type="Proteomes" id="UP000567885">
    <property type="component" value="Unassembled WGS sequence"/>
</dbReference>
<sequence>MQPSNTSASEPEQAAPPPRPIRAPRTLYFAYGSNLCLAQMARRCPNSVFKGKATLDGYRWQINERGVANVVPAGSGHSVEGLIYTISPKDQRTLDRNEGVAKGFYQKYVLTVTLEPHRQYTNFKTARLAHLLAENRTSILDDEVQSSDVLAERAMTHSDEPPHTQEVRALVYVSDNYTADGSIREEYIARMQNAINDAVAMGVSRSFVDTYMVPFVDSREIRHLSRQHSTTTTSEPTPSETKPPQENGAANATAENTKTNQVQTKEATQIDASQGQPPSDEPGYIDIFQLRAINRDSEYCSIITFPDDMLEALARVDSAALEADAGDIYLVVVVTQKNAKANPTFSIAAAAQGIRLANELSMKTFRELCARNTKHVVERGERPDEVVVREGSPGDLLWRLQENFYLHLGVSRSGEEPWLKVWVEPKLLMESSETTL</sequence>
<feature type="active site" description="Proton acceptor" evidence="3">
    <location>
        <position position="98"/>
    </location>
</feature>
<dbReference type="AlphaFoldDB" id="A0A8H5T4K4"/>
<evidence type="ECO:0000313" key="8">
    <source>
        <dbReference type="Proteomes" id="UP000567885"/>
    </source>
</evidence>
<dbReference type="InterPro" id="IPR017939">
    <property type="entry name" value="G-Glutamylcylcotransferase"/>
</dbReference>
<dbReference type="OrthoDB" id="2924818at2759"/>
<feature type="compositionally biased region" description="Low complexity" evidence="5">
    <location>
        <begin position="247"/>
        <end position="260"/>
    </location>
</feature>
<proteinExistence type="predicted"/>
<dbReference type="EC" id="4.3.2.9" evidence="1"/>
<dbReference type="Gene3D" id="3.10.490.10">
    <property type="entry name" value="Gamma-glutamyl cyclotransferase-like"/>
    <property type="match status" value="1"/>
</dbReference>